<organism evidence="1 2">
    <name type="scientific">Ficus carica</name>
    <name type="common">Common fig</name>
    <dbReference type="NCBI Taxonomy" id="3494"/>
    <lineage>
        <taxon>Eukaryota</taxon>
        <taxon>Viridiplantae</taxon>
        <taxon>Streptophyta</taxon>
        <taxon>Embryophyta</taxon>
        <taxon>Tracheophyta</taxon>
        <taxon>Spermatophyta</taxon>
        <taxon>Magnoliopsida</taxon>
        <taxon>eudicotyledons</taxon>
        <taxon>Gunneridae</taxon>
        <taxon>Pentapetalae</taxon>
        <taxon>rosids</taxon>
        <taxon>fabids</taxon>
        <taxon>Rosales</taxon>
        <taxon>Moraceae</taxon>
        <taxon>Ficeae</taxon>
        <taxon>Ficus</taxon>
    </lineage>
</organism>
<dbReference type="AlphaFoldDB" id="A0AA88AUK5"/>
<name>A0AA88AUK5_FICCA</name>
<keyword evidence="2" id="KW-1185">Reference proteome</keyword>
<evidence type="ECO:0000313" key="2">
    <source>
        <dbReference type="Proteomes" id="UP001187192"/>
    </source>
</evidence>
<evidence type="ECO:0000313" key="1">
    <source>
        <dbReference type="EMBL" id="GMN51856.1"/>
    </source>
</evidence>
<sequence length="118" mass="13052">MPTREFTSVSAPLLSSSAADAFFRLSCHSRRSSTALRFNLHSLPLMPNYGFPTILDRHHQLVSQSLLGTLVVLQYYNQYIIYEHEIVVGVGLSLTVSGSGFLAPSILRVTWVPPLPPP</sequence>
<dbReference type="Proteomes" id="UP001187192">
    <property type="component" value="Unassembled WGS sequence"/>
</dbReference>
<reference evidence="1" key="1">
    <citation type="submission" date="2023-07" db="EMBL/GenBank/DDBJ databases">
        <title>draft genome sequence of fig (Ficus carica).</title>
        <authorList>
            <person name="Takahashi T."/>
            <person name="Nishimura K."/>
        </authorList>
    </citation>
    <scope>NUCLEOTIDE SEQUENCE</scope>
</reference>
<proteinExistence type="predicted"/>
<protein>
    <submittedName>
        <fullName evidence="1">Uncharacterized protein</fullName>
    </submittedName>
</protein>
<accession>A0AA88AUK5</accession>
<gene>
    <name evidence="1" type="ORF">TIFTF001_021016</name>
</gene>
<comment type="caution">
    <text evidence="1">The sequence shown here is derived from an EMBL/GenBank/DDBJ whole genome shotgun (WGS) entry which is preliminary data.</text>
</comment>
<dbReference type="EMBL" id="BTGU01000039">
    <property type="protein sequence ID" value="GMN51856.1"/>
    <property type="molecule type" value="Genomic_DNA"/>
</dbReference>